<feature type="compositionally biased region" description="Polar residues" evidence="1">
    <location>
        <begin position="472"/>
        <end position="484"/>
    </location>
</feature>
<feature type="compositionally biased region" description="Low complexity" evidence="1">
    <location>
        <begin position="116"/>
        <end position="128"/>
    </location>
</feature>
<dbReference type="GeneID" id="59289375"/>
<feature type="chain" id="PRO_5034247221" description="Carbohydrate-binding module family 19 domain-containing protein" evidence="2">
    <location>
        <begin position="19"/>
        <end position="625"/>
    </location>
</feature>
<dbReference type="EMBL" id="JACCJC010000032">
    <property type="protein sequence ID" value="KAF6234297.1"/>
    <property type="molecule type" value="Genomic_DNA"/>
</dbReference>
<reference evidence="3 4" key="1">
    <citation type="journal article" date="2020" name="Genomics">
        <title>Complete, high-quality genomes from long-read metagenomic sequencing of two wolf lichen thalli reveals enigmatic genome architecture.</title>
        <authorList>
            <person name="McKenzie S.K."/>
            <person name="Walston R.F."/>
            <person name="Allen J.L."/>
        </authorList>
    </citation>
    <scope>NUCLEOTIDE SEQUENCE [LARGE SCALE GENOMIC DNA]</scope>
    <source>
        <strain evidence="3">WasteWater2</strain>
    </source>
</reference>
<feature type="region of interest" description="Disordered" evidence="1">
    <location>
        <begin position="169"/>
        <end position="206"/>
    </location>
</feature>
<dbReference type="Proteomes" id="UP000578531">
    <property type="component" value="Unassembled WGS sequence"/>
</dbReference>
<protein>
    <recommendedName>
        <fullName evidence="5">Carbohydrate-binding module family 19 domain-containing protein</fullName>
    </recommendedName>
</protein>
<evidence type="ECO:0008006" key="5">
    <source>
        <dbReference type="Google" id="ProtNLM"/>
    </source>
</evidence>
<keyword evidence="2" id="KW-0732">Signal</keyword>
<feature type="signal peptide" evidence="2">
    <location>
        <begin position="1"/>
        <end position="18"/>
    </location>
</feature>
<feature type="region of interest" description="Disordered" evidence="1">
    <location>
        <begin position="429"/>
        <end position="499"/>
    </location>
</feature>
<comment type="caution">
    <text evidence="3">The sequence shown here is derived from an EMBL/GenBank/DDBJ whole genome shotgun (WGS) entry which is preliminary data.</text>
</comment>
<feature type="compositionally biased region" description="Polar residues" evidence="1">
    <location>
        <begin position="431"/>
        <end position="447"/>
    </location>
</feature>
<dbReference type="OrthoDB" id="2362516at2759"/>
<feature type="region of interest" description="Disordered" evidence="1">
    <location>
        <begin position="516"/>
        <end position="586"/>
    </location>
</feature>
<proteinExistence type="predicted"/>
<accession>A0A8H6FT52</accession>
<feature type="region of interest" description="Disordered" evidence="1">
    <location>
        <begin position="116"/>
        <end position="147"/>
    </location>
</feature>
<name>A0A8H6FT52_9LECA</name>
<feature type="compositionally biased region" description="Low complexity" evidence="1">
    <location>
        <begin position="485"/>
        <end position="499"/>
    </location>
</feature>
<keyword evidence="4" id="KW-1185">Reference proteome</keyword>
<dbReference type="RefSeq" id="XP_037163698.1">
    <property type="nucleotide sequence ID" value="XM_037309619.1"/>
</dbReference>
<gene>
    <name evidence="3" type="ORF">HO173_007719</name>
</gene>
<feature type="compositionally biased region" description="Low complexity" evidence="1">
    <location>
        <begin position="449"/>
        <end position="466"/>
    </location>
</feature>
<evidence type="ECO:0000313" key="3">
    <source>
        <dbReference type="EMBL" id="KAF6234297.1"/>
    </source>
</evidence>
<feature type="compositionally biased region" description="Polar residues" evidence="1">
    <location>
        <begin position="179"/>
        <end position="206"/>
    </location>
</feature>
<sequence>MHIRIIVLLAVCANFAATGPLRHNGARVQPHNFARFLNHTEIPSIPADIQTSTPIPISSSSIVPSIAASPETSAFVVTSSTKSIATPLTPNVASSSSPTTDALTVDALSQVLSTSATLPSTSSTTSPSEHSDVGSGATPVSTSALVDGGKLNSETHEAAAVQPAETMSRLFNIGGNPPNDLQSSTDALSFSSTPSPKLSASTSTISDVQSTANMRTVAAMPSSSSTAIQAPFPSEAPLPTFSTAAASQVKSSSTTSIPTSSTAAASQAPSPVVVPIPISSGLVQVSGPGGDAADEFAPVTLDQSSPAPTGTAKYPTAEGGNTAMAAGFNNVYKTLNEDTPCNPGDPSQAYACVDGEIAECQSDETYVLKSCPQGQSCYALPKPSGLSGVVVQCAVPSDAYSMLAGLSSSTAVPLAVTSQPAPMLQAEGDFSQATQSVSAQNPVQPVTSSPPAQASIQSQSQAPNPSVLGVTATAQPVQDSDSLNTSPKSEATPAPPSTTAAVVSIPQALFAVVTAPENGQVSPSESSAQASIPTSQMSQPYPGVSTPAVQSSAMSPQASPDSLQLTEASVTSTSTSSADSAGITSAPMAVPANEKLAVGNGQATVTVTVTVTTTEKPSPVTINAS</sequence>
<feature type="compositionally biased region" description="Polar residues" evidence="1">
    <location>
        <begin position="517"/>
        <end position="539"/>
    </location>
</feature>
<evidence type="ECO:0000256" key="1">
    <source>
        <dbReference type="SAM" id="MobiDB-lite"/>
    </source>
</evidence>
<organism evidence="3 4">
    <name type="scientific">Letharia columbiana</name>
    <dbReference type="NCBI Taxonomy" id="112416"/>
    <lineage>
        <taxon>Eukaryota</taxon>
        <taxon>Fungi</taxon>
        <taxon>Dikarya</taxon>
        <taxon>Ascomycota</taxon>
        <taxon>Pezizomycotina</taxon>
        <taxon>Lecanoromycetes</taxon>
        <taxon>OSLEUM clade</taxon>
        <taxon>Lecanoromycetidae</taxon>
        <taxon>Lecanorales</taxon>
        <taxon>Lecanorineae</taxon>
        <taxon>Parmeliaceae</taxon>
        <taxon>Letharia</taxon>
    </lineage>
</organism>
<dbReference type="AlphaFoldDB" id="A0A8H6FT52"/>
<feature type="compositionally biased region" description="Polar residues" evidence="1">
    <location>
        <begin position="547"/>
        <end position="567"/>
    </location>
</feature>
<evidence type="ECO:0000313" key="4">
    <source>
        <dbReference type="Proteomes" id="UP000578531"/>
    </source>
</evidence>
<feature type="compositionally biased region" description="Low complexity" evidence="1">
    <location>
        <begin position="568"/>
        <end position="586"/>
    </location>
</feature>
<evidence type="ECO:0000256" key="2">
    <source>
        <dbReference type="SAM" id="SignalP"/>
    </source>
</evidence>